<protein>
    <submittedName>
        <fullName evidence="3">Chemiosmotic efflux system C protein C</fullName>
    </submittedName>
</protein>
<dbReference type="EMBL" id="UGOD01000001">
    <property type="protein sequence ID" value="STX50153.1"/>
    <property type="molecule type" value="Genomic_DNA"/>
</dbReference>
<feature type="chain" id="PRO_5016879634" evidence="2">
    <location>
        <begin position="29"/>
        <end position="439"/>
    </location>
</feature>
<dbReference type="InterPro" id="IPR010131">
    <property type="entry name" value="MdtP/NodT-like"/>
</dbReference>
<evidence type="ECO:0000313" key="4">
    <source>
        <dbReference type="Proteomes" id="UP000254794"/>
    </source>
</evidence>
<sequence length="439" mass="48704">MFKTSRRFKLRLLLMAWGLTLCSAMAYAEPPLGLTELNRLALSQNKDLRAARFTIAMAKGRLIQAGLWPNPSLELTNTDDRFFKDEGEYTRSVLINQPLPVSGRLARQKALACIELARAQAELRETARQVSAKVATAFYALVVAENRMQQLNYLRRLNQVLVRVSHNRYHAAEISELDDNAARMEYARIEQDQALLKSQLVSQYATLNQLIGRKPTSPLRIKKAILLPTAQPKLADLINKALRYRPDRQSLLLAVKLAEAQRNLALAERFADWTLGVGVEKDKIVVEGAPPQEADKALTVSLSVPLPLFNGNQGRVLEAGATKTQALMAMNALNLAIETEVVSSFSQVNVLKSSLLHTKATSLRLGLANVKLARDAYQKGQMSLLNVLQVQRQQNDLQTAYLTTVEKYFQSYVALCTAIGVSSGSDFCAYLASAKECTK</sequence>
<reference evidence="3 4" key="1">
    <citation type="submission" date="2018-06" db="EMBL/GenBank/DDBJ databases">
        <authorList>
            <consortium name="Pathogen Informatics"/>
            <person name="Doyle S."/>
        </authorList>
    </citation>
    <scope>NUCLEOTIDE SEQUENCE [LARGE SCALE GENOMIC DNA]</scope>
    <source>
        <strain evidence="3 4">NCTC13316</strain>
    </source>
</reference>
<dbReference type="Gene3D" id="1.20.1600.10">
    <property type="entry name" value="Outer membrane efflux proteins (OEP)"/>
    <property type="match status" value="1"/>
</dbReference>
<organism evidence="3 4">
    <name type="scientific">Legionella busanensis</name>
    <dbReference type="NCBI Taxonomy" id="190655"/>
    <lineage>
        <taxon>Bacteria</taxon>
        <taxon>Pseudomonadati</taxon>
        <taxon>Pseudomonadota</taxon>
        <taxon>Gammaproteobacteria</taxon>
        <taxon>Legionellales</taxon>
        <taxon>Legionellaceae</taxon>
        <taxon>Legionella</taxon>
    </lineage>
</organism>
<accession>A0A378JIJ7</accession>
<comment type="similarity">
    <text evidence="1">Belongs to the outer membrane factor (OMF) (TC 1.B.17) family.</text>
</comment>
<dbReference type="Pfam" id="PF02321">
    <property type="entry name" value="OEP"/>
    <property type="match status" value="2"/>
</dbReference>
<keyword evidence="2" id="KW-0732">Signal</keyword>
<evidence type="ECO:0000256" key="1">
    <source>
        <dbReference type="ARBA" id="ARBA00007613"/>
    </source>
</evidence>
<evidence type="ECO:0000256" key="2">
    <source>
        <dbReference type="SAM" id="SignalP"/>
    </source>
</evidence>
<dbReference type="Proteomes" id="UP000254794">
    <property type="component" value="Unassembled WGS sequence"/>
</dbReference>
<keyword evidence="4" id="KW-1185">Reference proteome</keyword>
<dbReference type="GO" id="GO:0015562">
    <property type="term" value="F:efflux transmembrane transporter activity"/>
    <property type="evidence" value="ECO:0007669"/>
    <property type="project" value="InterPro"/>
</dbReference>
<name>A0A378JIJ7_9GAMM</name>
<feature type="signal peptide" evidence="2">
    <location>
        <begin position="1"/>
        <end position="28"/>
    </location>
</feature>
<evidence type="ECO:0000313" key="3">
    <source>
        <dbReference type="EMBL" id="STX50153.1"/>
    </source>
</evidence>
<dbReference type="AlphaFoldDB" id="A0A378JIJ7"/>
<proteinExistence type="inferred from homology"/>
<dbReference type="SUPFAM" id="SSF56954">
    <property type="entry name" value="Outer membrane efflux proteins (OEP)"/>
    <property type="match status" value="1"/>
</dbReference>
<dbReference type="RefSeq" id="WP_242604797.1">
    <property type="nucleotide sequence ID" value="NZ_CAAAHP010000015.1"/>
</dbReference>
<dbReference type="InterPro" id="IPR003423">
    <property type="entry name" value="OMP_efflux"/>
</dbReference>
<dbReference type="PANTHER" id="PTHR30203">
    <property type="entry name" value="OUTER MEMBRANE CATION EFFLUX PROTEIN"/>
    <property type="match status" value="1"/>
</dbReference>
<dbReference type="PANTHER" id="PTHR30203:SF24">
    <property type="entry name" value="BLR4935 PROTEIN"/>
    <property type="match status" value="1"/>
</dbReference>
<gene>
    <name evidence="3" type="primary">cecC</name>
    <name evidence="3" type="ORF">NCTC13316_00220</name>
</gene>